<evidence type="ECO:0000259" key="9">
    <source>
        <dbReference type="Pfam" id="PF06429"/>
    </source>
</evidence>
<evidence type="ECO:0000259" key="8">
    <source>
        <dbReference type="Pfam" id="PF00460"/>
    </source>
</evidence>
<organism evidence="11 12">
    <name type="scientific">Fuerstiella marisgermanici</name>
    <dbReference type="NCBI Taxonomy" id="1891926"/>
    <lineage>
        <taxon>Bacteria</taxon>
        <taxon>Pseudomonadati</taxon>
        <taxon>Planctomycetota</taxon>
        <taxon>Planctomycetia</taxon>
        <taxon>Planctomycetales</taxon>
        <taxon>Planctomycetaceae</taxon>
        <taxon>Fuerstiella</taxon>
    </lineage>
</organism>
<evidence type="ECO:0000256" key="2">
    <source>
        <dbReference type="ARBA" id="ARBA00004613"/>
    </source>
</evidence>
<dbReference type="OrthoDB" id="9802553at2"/>
<dbReference type="InterPro" id="IPR001444">
    <property type="entry name" value="Flag_bb_rod_N"/>
</dbReference>
<dbReference type="Pfam" id="PF00460">
    <property type="entry name" value="Flg_bb_rod"/>
    <property type="match status" value="1"/>
</dbReference>
<dbReference type="KEGG" id="fmr:Fuma_00515"/>
<evidence type="ECO:0000313" key="11">
    <source>
        <dbReference type="EMBL" id="APZ90931.1"/>
    </source>
</evidence>
<evidence type="ECO:0000313" key="12">
    <source>
        <dbReference type="Proteomes" id="UP000187735"/>
    </source>
</evidence>
<evidence type="ECO:0000256" key="6">
    <source>
        <dbReference type="ARBA" id="ARBA00023143"/>
    </source>
</evidence>
<keyword evidence="11" id="KW-0969">Cilium</keyword>
<dbReference type="RefSeq" id="WP_077022756.1">
    <property type="nucleotide sequence ID" value="NZ_CP017641.1"/>
</dbReference>
<keyword evidence="12" id="KW-1185">Reference proteome</keyword>
<dbReference type="GO" id="GO:0005576">
    <property type="term" value="C:extracellular region"/>
    <property type="evidence" value="ECO:0007669"/>
    <property type="project" value="UniProtKB-SubCell"/>
</dbReference>
<keyword evidence="11" id="KW-0282">Flagellum</keyword>
<dbReference type="EMBL" id="CP017641">
    <property type="protein sequence ID" value="APZ90931.1"/>
    <property type="molecule type" value="Genomic_DNA"/>
</dbReference>
<dbReference type="InterPro" id="IPR053927">
    <property type="entry name" value="FlgK_helical"/>
</dbReference>
<dbReference type="GO" id="GO:0044780">
    <property type="term" value="P:bacterial-type flagellum assembly"/>
    <property type="evidence" value="ECO:0007669"/>
    <property type="project" value="InterPro"/>
</dbReference>
<dbReference type="GO" id="GO:0009424">
    <property type="term" value="C:bacterial-type flagellum hook"/>
    <property type="evidence" value="ECO:0007669"/>
    <property type="project" value="InterPro"/>
</dbReference>
<dbReference type="PANTHER" id="PTHR30033:SF2">
    <property type="entry name" value="FLAGELLAR HOOK PROTEIN"/>
    <property type="match status" value="1"/>
</dbReference>
<name>A0A1P8WA57_9PLAN</name>
<evidence type="ECO:0000259" key="10">
    <source>
        <dbReference type="Pfam" id="PF22638"/>
    </source>
</evidence>
<sequence>MRGYEIGLSALRTHSTTLNVIGNNIANAATPGFHRERVDLATRAPQLDGQHLIGTGVEIAGIRRVVDEATDAAILRNQSLLGASSADLSIAGDIESLFTPGDSSIHEYFSNFFNKLESVANSPEVPTVRGEFLASAENLLFQFDNIRSALQTQSGARLSELRDSVEQINSSIAEVAELNKEIRFAETHDRNPNSLLDRRDQILNELAELTDVSIRKDLNGKDIVTIGGSFGAIGEIPSTIEVVRVGDRWDLQMSGSGHPLQLAGGKVGGLLNAVNNAIPDTLDRLEQLAQTIVSSVDQQHAKGLKDNGAHDTLRASRRVESINTPLAYSGIAFPVERGNVTITVTDPTTGHRSSHAIDVDPYTESLADVTAKFDAIAGVTAVLNSDNGRLTLAGEGSKQIDFAGRVDNVPDLTSWAGSSVPQFTGSYEGPNLDTWDISFNQSGTVGVTDGLEATIRNSNGQVVATVNVGTDYEANTPMAIADGVFLQFGSGTINATDVADVVVTPDSDTTGLLAALGINSLFSGASIGTYALRSDIAADSTLLSTSTTGFPGDASNVAAMANLRDLRFGVLDDQTFVEELADFTADVGMDAAQAASQKEQLEAYGQRLEETQNSVSGVSTDEEFLKMLEVERAFQAAARFINTVEATYDEIMQIIR</sequence>
<evidence type="ECO:0000256" key="5">
    <source>
        <dbReference type="ARBA" id="ARBA00022525"/>
    </source>
</evidence>
<keyword evidence="6" id="KW-0975">Bacterial flagellum</keyword>
<feature type="domain" description="Flagellar basal-body/hook protein C-terminal" evidence="9">
    <location>
        <begin position="615"/>
        <end position="654"/>
    </location>
</feature>
<dbReference type="SUPFAM" id="SSF64518">
    <property type="entry name" value="Phase 1 flagellin"/>
    <property type="match status" value="1"/>
</dbReference>
<dbReference type="STRING" id="1891926.Fuma_00515"/>
<dbReference type="Proteomes" id="UP000187735">
    <property type="component" value="Chromosome"/>
</dbReference>
<keyword evidence="5" id="KW-0964">Secreted</keyword>
<gene>
    <name evidence="11" type="primary">flgK</name>
    <name evidence="11" type="ORF">Fuma_00515</name>
</gene>
<dbReference type="Pfam" id="PF06429">
    <property type="entry name" value="Flg_bbr_C"/>
    <property type="match status" value="1"/>
</dbReference>
<evidence type="ECO:0000256" key="7">
    <source>
        <dbReference type="SAM" id="Coils"/>
    </source>
</evidence>
<reference evidence="11 12" key="1">
    <citation type="journal article" date="2016" name="Front. Microbiol.">
        <title>Fuerstia marisgermanicae gen. nov., sp. nov., an Unusual Member of the Phylum Planctomycetes from the German Wadden Sea.</title>
        <authorList>
            <person name="Kohn T."/>
            <person name="Heuer A."/>
            <person name="Jogler M."/>
            <person name="Vollmers J."/>
            <person name="Boedeker C."/>
            <person name="Bunk B."/>
            <person name="Rast P."/>
            <person name="Borchert D."/>
            <person name="Glockner I."/>
            <person name="Freese H.M."/>
            <person name="Klenk H.P."/>
            <person name="Overmann J."/>
            <person name="Kaster A.K."/>
            <person name="Rohde M."/>
            <person name="Wiegand S."/>
            <person name="Jogler C."/>
        </authorList>
    </citation>
    <scope>NUCLEOTIDE SEQUENCE [LARGE SCALE GENOMIC DNA]</scope>
    <source>
        <strain evidence="11 12">NH11</strain>
    </source>
</reference>
<dbReference type="AlphaFoldDB" id="A0A1P8WA57"/>
<evidence type="ECO:0000256" key="3">
    <source>
        <dbReference type="ARBA" id="ARBA00009677"/>
    </source>
</evidence>
<dbReference type="Pfam" id="PF22638">
    <property type="entry name" value="FlgK_D1"/>
    <property type="match status" value="1"/>
</dbReference>
<dbReference type="InterPro" id="IPR010930">
    <property type="entry name" value="Flg_bb/hook_C_dom"/>
</dbReference>
<proteinExistence type="inferred from homology"/>
<accession>A0A1P8WA57</accession>
<feature type="domain" description="Flagellar basal body rod protein N-terminal" evidence="8">
    <location>
        <begin position="6"/>
        <end position="33"/>
    </location>
</feature>
<evidence type="ECO:0000256" key="4">
    <source>
        <dbReference type="ARBA" id="ARBA00016244"/>
    </source>
</evidence>
<dbReference type="NCBIfam" id="TIGR02492">
    <property type="entry name" value="flgK_ends"/>
    <property type="match status" value="1"/>
</dbReference>
<dbReference type="PRINTS" id="PR01005">
    <property type="entry name" value="FLGHOOKAP1"/>
</dbReference>
<comment type="subcellular location">
    <subcellularLocation>
        <location evidence="1">Bacterial flagellum</location>
    </subcellularLocation>
    <subcellularLocation>
        <location evidence="2">Secreted</location>
    </subcellularLocation>
</comment>
<comment type="similarity">
    <text evidence="3">Belongs to the flagella basal body rod proteins family.</text>
</comment>
<dbReference type="InterPro" id="IPR002371">
    <property type="entry name" value="FlgK"/>
</dbReference>
<protein>
    <recommendedName>
        <fullName evidence="4">Flagellar hook-associated protein 1</fullName>
    </recommendedName>
</protein>
<dbReference type="PANTHER" id="PTHR30033">
    <property type="entry name" value="FLAGELLAR HOOK-ASSOCIATED PROTEIN 1"/>
    <property type="match status" value="1"/>
</dbReference>
<keyword evidence="7" id="KW-0175">Coiled coil</keyword>
<keyword evidence="11" id="KW-0966">Cell projection</keyword>
<dbReference type="GO" id="GO:0005198">
    <property type="term" value="F:structural molecule activity"/>
    <property type="evidence" value="ECO:0007669"/>
    <property type="project" value="InterPro"/>
</dbReference>
<evidence type="ECO:0000256" key="1">
    <source>
        <dbReference type="ARBA" id="ARBA00004365"/>
    </source>
</evidence>
<feature type="domain" description="Flagellar hook-associated protein FlgK helical" evidence="10">
    <location>
        <begin position="93"/>
        <end position="309"/>
    </location>
</feature>
<feature type="coiled-coil region" evidence="7">
    <location>
        <begin position="161"/>
        <end position="188"/>
    </location>
</feature>